<protein>
    <submittedName>
        <fullName evidence="2">Uncharacterized protein</fullName>
    </submittedName>
</protein>
<reference evidence="2" key="1">
    <citation type="submission" date="2021-06" db="EMBL/GenBank/DDBJ databases">
        <title>Comparative genomics, transcriptomics and evolutionary studies reveal genomic signatures of adaptation to plant cell wall in hemibiotrophic fungi.</title>
        <authorList>
            <consortium name="DOE Joint Genome Institute"/>
            <person name="Baroncelli R."/>
            <person name="Diaz J.F."/>
            <person name="Benocci T."/>
            <person name="Peng M."/>
            <person name="Battaglia E."/>
            <person name="Haridas S."/>
            <person name="Andreopoulos W."/>
            <person name="Labutti K."/>
            <person name="Pangilinan J."/>
            <person name="Floch G.L."/>
            <person name="Makela M.R."/>
            <person name="Henrissat B."/>
            <person name="Grigoriev I.V."/>
            <person name="Crouch J.A."/>
            <person name="De Vries R.P."/>
            <person name="Sukno S.A."/>
            <person name="Thon M.R."/>
        </authorList>
    </citation>
    <scope>NUCLEOTIDE SEQUENCE</scope>
    <source>
        <strain evidence="2">CBS 102054</strain>
    </source>
</reference>
<comment type="caution">
    <text evidence="2">The sequence shown here is derived from an EMBL/GenBank/DDBJ whole genome shotgun (WGS) entry which is preliminary data.</text>
</comment>
<evidence type="ECO:0000313" key="2">
    <source>
        <dbReference type="EMBL" id="KAK1638270.1"/>
    </source>
</evidence>
<feature type="region of interest" description="Disordered" evidence="1">
    <location>
        <begin position="70"/>
        <end position="90"/>
    </location>
</feature>
<name>A0AAI9ZU59_9PEZI</name>
<evidence type="ECO:0000313" key="3">
    <source>
        <dbReference type="Proteomes" id="UP001243989"/>
    </source>
</evidence>
<dbReference type="Proteomes" id="UP001243989">
    <property type="component" value="Unassembled WGS sequence"/>
</dbReference>
<proteinExistence type="predicted"/>
<sequence length="90" mass="9941">MYRVARVVSNLFPGWVKGQRLKDGVLLLLLRLLLRTGLPDGRRYKAITVMKKPIAKVAVSASNRVIWMDRRNQAPSGPGGTMCSTADSDT</sequence>
<gene>
    <name evidence="2" type="ORF">BDP81DRAFT_204923</name>
</gene>
<dbReference type="RefSeq" id="XP_060446877.1">
    <property type="nucleotide sequence ID" value="XM_060582590.1"/>
</dbReference>
<dbReference type="AlphaFoldDB" id="A0AAI9ZU59"/>
<keyword evidence="3" id="KW-1185">Reference proteome</keyword>
<organism evidence="2 3">
    <name type="scientific">Colletotrichum phormii</name>
    <dbReference type="NCBI Taxonomy" id="359342"/>
    <lineage>
        <taxon>Eukaryota</taxon>
        <taxon>Fungi</taxon>
        <taxon>Dikarya</taxon>
        <taxon>Ascomycota</taxon>
        <taxon>Pezizomycotina</taxon>
        <taxon>Sordariomycetes</taxon>
        <taxon>Hypocreomycetidae</taxon>
        <taxon>Glomerellales</taxon>
        <taxon>Glomerellaceae</taxon>
        <taxon>Colletotrichum</taxon>
        <taxon>Colletotrichum acutatum species complex</taxon>
    </lineage>
</organism>
<dbReference type="GeneID" id="85467452"/>
<dbReference type="EMBL" id="JAHMHQ010000007">
    <property type="protein sequence ID" value="KAK1638270.1"/>
    <property type="molecule type" value="Genomic_DNA"/>
</dbReference>
<evidence type="ECO:0000256" key="1">
    <source>
        <dbReference type="SAM" id="MobiDB-lite"/>
    </source>
</evidence>
<accession>A0AAI9ZU59</accession>